<dbReference type="EMBL" id="PTIZ01000006">
    <property type="protein sequence ID" value="PPK75390.1"/>
    <property type="molecule type" value="Genomic_DNA"/>
</dbReference>
<protein>
    <submittedName>
        <fullName evidence="2">Pilus assembly protein Flp/PilA</fullName>
    </submittedName>
</protein>
<feature type="transmembrane region" description="Helical" evidence="1">
    <location>
        <begin position="20"/>
        <end position="41"/>
    </location>
</feature>
<comment type="caution">
    <text evidence="2">The sequence shown here is derived from an EMBL/GenBank/DDBJ whole genome shotgun (WGS) entry which is preliminary data.</text>
</comment>
<accession>A0A2S6HD68</accession>
<keyword evidence="1" id="KW-0812">Transmembrane</keyword>
<reference evidence="2 3" key="1">
    <citation type="submission" date="2018-02" db="EMBL/GenBank/DDBJ databases">
        <title>Subsurface microbial communities from deep shales in Ohio and West Virginia, USA.</title>
        <authorList>
            <person name="Wrighton K."/>
        </authorList>
    </citation>
    <scope>NUCLEOTIDE SEQUENCE [LARGE SCALE GENOMIC DNA]</scope>
    <source>
        <strain evidence="2 3">OWC-DMM</strain>
    </source>
</reference>
<name>A0A2S6HD68_9GAMM</name>
<keyword evidence="1" id="KW-0472">Membrane</keyword>
<sequence>MKTLNTMLKAFWQEETGLTMVEYAVAGTLVTLGATAAFTALGGAVTTQIGKIVTAL</sequence>
<evidence type="ECO:0000313" key="3">
    <source>
        <dbReference type="Proteomes" id="UP000240010"/>
    </source>
</evidence>
<keyword evidence="1" id="KW-1133">Transmembrane helix</keyword>
<dbReference type="RefSeq" id="WP_219821290.1">
    <property type="nucleotide sequence ID" value="NZ_PTIZ01000006.1"/>
</dbReference>
<dbReference type="Proteomes" id="UP000240010">
    <property type="component" value="Unassembled WGS sequence"/>
</dbReference>
<organism evidence="2 3">
    <name type="scientific">Methylobacter tundripaludum</name>
    <dbReference type="NCBI Taxonomy" id="173365"/>
    <lineage>
        <taxon>Bacteria</taxon>
        <taxon>Pseudomonadati</taxon>
        <taxon>Pseudomonadota</taxon>
        <taxon>Gammaproteobacteria</taxon>
        <taxon>Methylococcales</taxon>
        <taxon>Methylococcaceae</taxon>
        <taxon>Methylobacter</taxon>
    </lineage>
</organism>
<proteinExistence type="predicted"/>
<evidence type="ECO:0000313" key="2">
    <source>
        <dbReference type="EMBL" id="PPK75390.1"/>
    </source>
</evidence>
<dbReference type="AlphaFoldDB" id="A0A2S6HD68"/>
<evidence type="ECO:0000256" key="1">
    <source>
        <dbReference type="SAM" id="Phobius"/>
    </source>
</evidence>
<gene>
    <name evidence="2" type="ORF">B0F87_106238</name>
</gene>